<proteinExistence type="predicted"/>
<dbReference type="Pfam" id="PF04972">
    <property type="entry name" value="BON"/>
    <property type="match status" value="1"/>
</dbReference>
<comment type="caution">
    <text evidence="3">The sequence shown here is derived from an EMBL/GenBank/DDBJ whole genome shotgun (WGS) entry which is preliminary data.</text>
</comment>
<evidence type="ECO:0000313" key="3">
    <source>
        <dbReference type="EMBL" id="MDZ5457545.1"/>
    </source>
</evidence>
<evidence type="ECO:0000313" key="4">
    <source>
        <dbReference type="Proteomes" id="UP001293718"/>
    </source>
</evidence>
<keyword evidence="1" id="KW-0732">Signal</keyword>
<accession>A0ABU5IFV4</accession>
<gene>
    <name evidence="3" type="ORF">SM757_13275</name>
</gene>
<dbReference type="Proteomes" id="UP001293718">
    <property type="component" value="Unassembled WGS sequence"/>
</dbReference>
<feature type="chain" id="PRO_5046629981" evidence="1">
    <location>
        <begin position="27"/>
        <end position="103"/>
    </location>
</feature>
<keyword evidence="4" id="KW-1185">Reference proteome</keyword>
<dbReference type="PROSITE" id="PS50914">
    <property type="entry name" value="BON"/>
    <property type="match status" value="1"/>
</dbReference>
<feature type="domain" description="BON" evidence="2">
    <location>
        <begin position="30"/>
        <end position="97"/>
    </location>
</feature>
<dbReference type="EMBL" id="JAXOJX010000019">
    <property type="protein sequence ID" value="MDZ5457545.1"/>
    <property type="molecule type" value="Genomic_DNA"/>
</dbReference>
<name>A0ABU5IFV4_9BURK</name>
<dbReference type="InterPro" id="IPR007055">
    <property type="entry name" value="BON_dom"/>
</dbReference>
<evidence type="ECO:0000259" key="2">
    <source>
        <dbReference type="PROSITE" id="PS50914"/>
    </source>
</evidence>
<sequence length="103" mass="11065">MNLRLQMLAPAAVLGITLALGSGAQAATADDSRLQQQVEQALQAAQLRHADVHAVVVDGKVRLQGWVDAPNDVLQAMRLTAAVPGVDGVTSDLRTWRSSERYY</sequence>
<organism evidence="3 4">
    <name type="scientific">Azohydromonas lata</name>
    <dbReference type="NCBI Taxonomy" id="45677"/>
    <lineage>
        <taxon>Bacteria</taxon>
        <taxon>Pseudomonadati</taxon>
        <taxon>Pseudomonadota</taxon>
        <taxon>Betaproteobacteria</taxon>
        <taxon>Burkholderiales</taxon>
        <taxon>Sphaerotilaceae</taxon>
        <taxon>Azohydromonas</taxon>
    </lineage>
</organism>
<dbReference type="Gene3D" id="3.30.1340.30">
    <property type="match status" value="1"/>
</dbReference>
<feature type="signal peptide" evidence="1">
    <location>
        <begin position="1"/>
        <end position="26"/>
    </location>
</feature>
<protein>
    <submittedName>
        <fullName evidence="3">BON domain-containing protein</fullName>
    </submittedName>
</protein>
<reference evidence="3 4" key="1">
    <citation type="submission" date="2023-11" db="EMBL/GenBank/DDBJ databases">
        <title>Draft genome of Azohydromonas lata strain H1 (DSM1123), a polyhydroxyalkanoate producer.</title>
        <authorList>
            <person name="Traversa D."/>
            <person name="D'Addabbo P."/>
            <person name="Pazzani C."/>
            <person name="Manzari C."/>
            <person name="Chiara M."/>
            <person name="Scrascia M."/>
        </authorList>
    </citation>
    <scope>NUCLEOTIDE SEQUENCE [LARGE SCALE GENOMIC DNA]</scope>
    <source>
        <strain evidence="3 4">H1</strain>
    </source>
</reference>
<dbReference type="RefSeq" id="WP_084267757.1">
    <property type="nucleotide sequence ID" value="NZ_JAXOJX010000019.1"/>
</dbReference>
<evidence type="ECO:0000256" key="1">
    <source>
        <dbReference type="SAM" id="SignalP"/>
    </source>
</evidence>